<evidence type="ECO:0008006" key="3">
    <source>
        <dbReference type="Google" id="ProtNLM"/>
    </source>
</evidence>
<evidence type="ECO:0000313" key="2">
    <source>
        <dbReference type="Proteomes" id="UP000007509"/>
    </source>
</evidence>
<reference evidence="1 2" key="1">
    <citation type="journal article" date="2012" name="J. Bacteriol.">
        <title>Twenty-one genome sequences from Pseudomonas species and 19 genome sequences from diverse bacteria isolated from the rhizosphere and endosphere of Populus deltoides.</title>
        <authorList>
            <person name="Brown S.D."/>
            <person name="Utturkar S.M."/>
            <person name="Klingeman D.M."/>
            <person name="Johnson C.M."/>
            <person name="Martin S.L."/>
            <person name="Land M.L."/>
            <person name="Lu T.Y."/>
            <person name="Schadt C.W."/>
            <person name="Doktycz M.J."/>
            <person name="Pelletier D.A."/>
        </authorList>
    </citation>
    <scope>NUCLEOTIDE SEQUENCE [LARGE SCALE GENOMIC DNA]</scope>
    <source>
        <strain evidence="1 2">CF314</strain>
    </source>
</reference>
<sequence length="321" mass="37961">MIVHFILHGETLESIAEEIKLENPEYLKEYHNQRCAREDYIYDELIPRKKLLIPTISEILEYNRKNDAPFKNTDRNPDIIFAPENLNEKYSVGIVEKEHTEAEIIDHPVFYTVSLQWVKKEENEHIFHFSKLDFYNRKESIIGDLAEESIRSLNPLEIRTNLKGEVMNVCITEETVKNFRVIKDQLSDHFPGQYAQMYIREFEYSVFNKDLFSERMKEDWFIKAWFAPVRLPFKNGRSYYQQTLDDGNIPVHISQKVELNDNPDEITLIQTLEPDEKKVFDFSGKYIFQAENGCAKNIQMSYGISRFGVKNTVRLLIDKLL</sequence>
<dbReference type="AlphaFoldDB" id="J3CLU8"/>
<organism evidence="1 2">
    <name type="scientific">Chryseobacterium populi</name>
    <dbReference type="NCBI Taxonomy" id="1144316"/>
    <lineage>
        <taxon>Bacteria</taxon>
        <taxon>Pseudomonadati</taxon>
        <taxon>Bacteroidota</taxon>
        <taxon>Flavobacteriia</taxon>
        <taxon>Flavobacteriales</taxon>
        <taxon>Weeksellaceae</taxon>
        <taxon>Chryseobacterium group</taxon>
        <taxon>Chryseobacterium</taxon>
    </lineage>
</organism>
<dbReference type="EMBL" id="AKJY01000014">
    <property type="protein sequence ID" value="EJL74234.1"/>
    <property type="molecule type" value="Genomic_DNA"/>
</dbReference>
<dbReference type="Proteomes" id="UP000007509">
    <property type="component" value="Unassembled WGS sequence"/>
</dbReference>
<proteinExistence type="predicted"/>
<dbReference type="RefSeq" id="WP_007841201.1">
    <property type="nucleotide sequence ID" value="NZ_AKJY01000014.1"/>
</dbReference>
<dbReference type="PATRIC" id="fig|1144316.3.peg.978"/>
<accession>J3CLU8</accession>
<dbReference type="OrthoDB" id="1267051at2"/>
<evidence type="ECO:0000313" key="1">
    <source>
        <dbReference type="EMBL" id="EJL74234.1"/>
    </source>
</evidence>
<keyword evidence="2" id="KW-1185">Reference proteome</keyword>
<name>J3CLU8_9FLAO</name>
<comment type="caution">
    <text evidence="1">The sequence shown here is derived from an EMBL/GenBank/DDBJ whole genome shotgun (WGS) entry which is preliminary data.</text>
</comment>
<protein>
    <recommendedName>
        <fullName evidence="3">LysM domain-containing protein</fullName>
    </recommendedName>
</protein>
<gene>
    <name evidence="1" type="ORF">PMI13_00967</name>
</gene>